<protein>
    <recommendedName>
        <fullName evidence="2">non-specific serine/threonine protein kinase</fullName>
        <ecNumber evidence="2">2.7.11.1</ecNumber>
    </recommendedName>
</protein>
<evidence type="ECO:0000259" key="12">
    <source>
        <dbReference type="PROSITE" id="PS50011"/>
    </source>
</evidence>
<feature type="binding site" evidence="10">
    <location>
        <position position="49"/>
    </location>
    <ligand>
        <name>ATP</name>
        <dbReference type="ChEBI" id="CHEBI:30616"/>
    </ligand>
</feature>
<feature type="compositionally biased region" description="Low complexity" evidence="11">
    <location>
        <begin position="306"/>
        <end position="318"/>
    </location>
</feature>
<keyword evidence="7 10" id="KW-0067">ATP-binding</keyword>
<dbReference type="Pfam" id="PF00069">
    <property type="entry name" value="Pkinase"/>
    <property type="match status" value="1"/>
</dbReference>
<keyword evidence="4" id="KW-0808">Transferase</keyword>
<dbReference type="AlphaFoldDB" id="A0A9N9AS01"/>
<dbReference type="GO" id="GO:0005524">
    <property type="term" value="F:ATP binding"/>
    <property type="evidence" value="ECO:0007669"/>
    <property type="project" value="UniProtKB-UniRule"/>
</dbReference>
<gene>
    <name evidence="13" type="ORF">POCULU_LOCUS4533</name>
</gene>
<dbReference type="FunFam" id="1.10.510.10:FF:000499">
    <property type="entry name" value="Serine/threonine-protein kinase KIC1"/>
    <property type="match status" value="1"/>
</dbReference>
<evidence type="ECO:0000313" key="14">
    <source>
        <dbReference type="Proteomes" id="UP000789572"/>
    </source>
</evidence>
<dbReference type="InterPro" id="IPR000719">
    <property type="entry name" value="Prot_kinase_dom"/>
</dbReference>
<feature type="compositionally biased region" description="Polar residues" evidence="11">
    <location>
        <begin position="693"/>
        <end position="704"/>
    </location>
</feature>
<keyword evidence="14" id="KW-1185">Reference proteome</keyword>
<feature type="region of interest" description="Disordered" evidence="11">
    <location>
        <begin position="582"/>
        <end position="602"/>
    </location>
</feature>
<dbReference type="SMART" id="SM00220">
    <property type="entry name" value="S_TKc"/>
    <property type="match status" value="1"/>
</dbReference>
<feature type="region of interest" description="Disordered" evidence="11">
    <location>
        <begin position="300"/>
        <end position="327"/>
    </location>
</feature>
<evidence type="ECO:0000256" key="8">
    <source>
        <dbReference type="ARBA" id="ARBA00047899"/>
    </source>
</evidence>
<feature type="compositionally biased region" description="Basic and acidic residues" evidence="11">
    <location>
        <begin position="671"/>
        <end position="686"/>
    </location>
</feature>
<feature type="compositionally biased region" description="Low complexity" evidence="11">
    <location>
        <begin position="453"/>
        <end position="473"/>
    </location>
</feature>
<dbReference type="InterPro" id="IPR008271">
    <property type="entry name" value="Ser/Thr_kinase_AS"/>
</dbReference>
<feature type="domain" description="Protein kinase" evidence="12">
    <location>
        <begin position="20"/>
        <end position="274"/>
    </location>
</feature>
<evidence type="ECO:0000256" key="2">
    <source>
        <dbReference type="ARBA" id="ARBA00012513"/>
    </source>
</evidence>
<feature type="region of interest" description="Disordered" evidence="11">
    <location>
        <begin position="670"/>
        <end position="723"/>
    </location>
</feature>
<accession>A0A9N9AS01</accession>
<organism evidence="13 14">
    <name type="scientific">Paraglomus occultum</name>
    <dbReference type="NCBI Taxonomy" id="144539"/>
    <lineage>
        <taxon>Eukaryota</taxon>
        <taxon>Fungi</taxon>
        <taxon>Fungi incertae sedis</taxon>
        <taxon>Mucoromycota</taxon>
        <taxon>Glomeromycotina</taxon>
        <taxon>Glomeromycetes</taxon>
        <taxon>Paraglomerales</taxon>
        <taxon>Paraglomeraceae</taxon>
        <taxon>Paraglomus</taxon>
    </lineage>
</organism>
<reference evidence="13" key="1">
    <citation type="submission" date="2021-06" db="EMBL/GenBank/DDBJ databases">
        <authorList>
            <person name="Kallberg Y."/>
            <person name="Tangrot J."/>
            <person name="Rosling A."/>
        </authorList>
    </citation>
    <scope>NUCLEOTIDE SEQUENCE</scope>
    <source>
        <strain evidence="13">IA702</strain>
    </source>
</reference>
<dbReference type="InterPro" id="IPR017441">
    <property type="entry name" value="Protein_kinase_ATP_BS"/>
</dbReference>
<dbReference type="SUPFAM" id="SSF56112">
    <property type="entry name" value="Protein kinase-like (PK-like)"/>
    <property type="match status" value="1"/>
</dbReference>
<evidence type="ECO:0000256" key="1">
    <source>
        <dbReference type="ARBA" id="ARBA00008874"/>
    </source>
</evidence>
<evidence type="ECO:0000256" key="6">
    <source>
        <dbReference type="ARBA" id="ARBA00022777"/>
    </source>
</evidence>
<evidence type="ECO:0000313" key="13">
    <source>
        <dbReference type="EMBL" id="CAG8540964.1"/>
    </source>
</evidence>
<dbReference type="PANTHER" id="PTHR48012:SF21">
    <property type="entry name" value="PH DOMAIN-CONTAINING PROTEIN"/>
    <property type="match status" value="1"/>
</dbReference>
<dbReference type="InterPro" id="IPR011009">
    <property type="entry name" value="Kinase-like_dom_sf"/>
</dbReference>
<feature type="compositionally biased region" description="Low complexity" evidence="11">
    <location>
        <begin position="591"/>
        <end position="602"/>
    </location>
</feature>
<feature type="compositionally biased region" description="Low complexity" evidence="11">
    <location>
        <begin position="484"/>
        <end position="494"/>
    </location>
</feature>
<proteinExistence type="inferred from homology"/>
<sequence>MSGHMQEPRSLARPKAKELFTKQELVGRGAYGAVYKGINNETKQVVAIKVLDLDTEEDDVADIRKEINLLSQLKHSESQNITRYYGSYLHGTKLWIVMEYAAGGSIRALMKAGKIEEKYICIITREVLLALSYLHKCKIIHRDIKAANILLTAEGKVQLCDFGVAGQLTATSSKRTSFVGTPYWMAPEVIKEGAAYDTKADIWSLGITVYEIATGNPPLADLSAMRAIQLIPKSPPPRLEGDFSNLMKEFVTACLNEVPDERLTADDLMKLKFIRSISKQQTGILRELITRHENWRQVTGHRHSFSDPFNTPSSSSSDSYDRDEEHKDENDWIFDTVRSNHRRSQSASAIQNSSSDPLSPVIEIDEHTSVQDDNSDIDPMLTGGSDPDKTVLAREANARHQNMQQKPFLTPTARPIPLLQLFDRSGESSHTVETSPYYSMSTSMPSVSLINLSPDNNVPSKSPKPKPYSTSDSMPSNDQGRAMSITTTSSQSTSEGKYSNRTSVIELGSPLSESPPKMNNENGVSKPPRLMISANEEEKEGNVKAKQNDKVVAASSGMLSPTSIGDVKSSRREGGYFAINANLKHGDDDSSNPVPIPSSVSSSSTQVANSIHANAQYSSSTPTKTRPHIVMRHTYDTQETTTSPVLRHIPPSKAVLIPKRARSVTNMMNRPNEDLLNRNGDVDGMHRYIPPRQRSTSVSNVSFRDSSHTASHSADDENSNRHLLPSPVSKFVPTSTPPSISPTSILDAGPEIDAIRMDKYRGVNEVREDLKKATEDLSRWLEVLEIGISTILTRF</sequence>
<comment type="catalytic activity">
    <reaction evidence="9">
        <text>L-seryl-[protein] + ATP = O-phospho-L-seryl-[protein] + ADP + H(+)</text>
        <dbReference type="Rhea" id="RHEA:17989"/>
        <dbReference type="Rhea" id="RHEA-COMP:9863"/>
        <dbReference type="Rhea" id="RHEA-COMP:11604"/>
        <dbReference type="ChEBI" id="CHEBI:15378"/>
        <dbReference type="ChEBI" id="CHEBI:29999"/>
        <dbReference type="ChEBI" id="CHEBI:30616"/>
        <dbReference type="ChEBI" id="CHEBI:83421"/>
        <dbReference type="ChEBI" id="CHEBI:456216"/>
        <dbReference type="EC" id="2.7.11.1"/>
    </reaction>
</comment>
<evidence type="ECO:0000256" key="5">
    <source>
        <dbReference type="ARBA" id="ARBA00022741"/>
    </source>
</evidence>
<dbReference type="Gene3D" id="3.30.200.20">
    <property type="entry name" value="Phosphorylase Kinase, domain 1"/>
    <property type="match status" value="1"/>
</dbReference>
<dbReference type="GO" id="GO:0004674">
    <property type="term" value="F:protein serine/threonine kinase activity"/>
    <property type="evidence" value="ECO:0007669"/>
    <property type="project" value="UniProtKB-KW"/>
</dbReference>
<evidence type="ECO:0000256" key="10">
    <source>
        <dbReference type="PROSITE-ProRule" id="PRU10141"/>
    </source>
</evidence>
<feature type="region of interest" description="Disordered" evidence="11">
    <location>
        <begin position="367"/>
        <end position="386"/>
    </location>
</feature>
<keyword evidence="5 10" id="KW-0547">Nucleotide-binding</keyword>
<comment type="similarity">
    <text evidence="1">Belongs to the protein kinase superfamily. STE Ser/Thr protein kinase family. STE20 subfamily.</text>
</comment>
<comment type="caution">
    <text evidence="13">The sequence shown here is derived from an EMBL/GenBank/DDBJ whole genome shotgun (WGS) entry which is preliminary data.</text>
</comment>
<evidence type="ECO:0000256" key="7">
    <source>
        <dbReference type="ARBA" id="ARBA00022840"/>
    </source>
</evidence>
<name>A0A9N9AS01_9GLOM</name>
<keyword evidence="6" id="KW-0418">Kinase</keyword>
<evidence type="ECO:0000256" key="4">
    <source>
        <dbReference type="ARBA" id="ARBA00022679"/>
    </source>
</evidence>
<comment type="catalytic activity">
    <reaction evidence="8">
        <text>L-threonyl-[protein] + ATP = O-phospho-L-threonyl-[protein] + ADP + H(+)</text>
        <dbReference type="Rhea" id="RHEA:46608"/>
        <dbReference type="Rhea" id="RHEA-COMP:11060"/>
        <dbReference type="Rhea" id="RHEA-COMP:11605"/>
        <dbReference type="ChEBI" id="CHEBI:15378"/>
        <dbReference type="ChEBI" id="CHEBI:30013"/>
        <dbReference type="ChEBI" id="CHEBI:30616"/>
        <dbReference type="ChEBI" id="CHEBI:61977"/>
        <dbReference type="ChEBI" id="CHEBI:456216"/>
        <dbReference type="EC" id="2.7.11.1"/>
    </reaction>
</comment>
<dbReference type="PANTHER" id="PTHR48012">
    <property type="entry name" value="STERILE20-LIKE KINASE, ISOFORM B-RELATED"/>
    <property type="match status" value="1"/>
</dbReference>
<dbReference type="Gene3D" id="1.10.510.10">
    <property type="entry name" value="Transferase(Phosphotransferase) domain 1"/>
    <property type="match status" value="1"/>
</dbReference>
<dbReference type="OrthoDB" id="248923at2759"/>
<evidence type="ECO:0000256" key="11">
    <source>
        <dbReference type="SAM" id="MobiDB-lite"/>
    </source>
</evidence>
<feature type="region of interest" description="Disordered" evidence="11">
    <location>
        <begin position="448"/>
        <end position="528"/>
    </location>
</feature>
<keyword evidence="3" id="KW-0723">Serine/threonine-protein kinase</keyword>
<evidence type="ECO:0000256" key="3">
    <source>
        <dbReference type="ARBA" id="ARBA00022527"/>
    </source>
</evidence>
<dbReference type="Proteomes" id="UP000789572">
    <property type="component" value="Unassembled WGS sequence"/>
</dbReference>
<dbReference type="GO" id="GO:0005737">
    <property type="term" value="C:cytoplasm"/>
    <property type="evidence" value="ECO:0007669"/>
    <property type="project" value="TreeGrafter"/>
</dbReference>
<dbReference type="EMBL" id="CAJVPJ010000595">
    <property type="protein sequence ID" value="CAG8540964.1"/>
    <property type="molecule type" value="Genomic_DNA"/>
</dbReference>
<dbReference type="PROSITE" id="PS50011">
    <property type="entry name" value="PROTEIN_KINASE_DOM"/>
    <property type="match status" value="1"/>
</dbReference>
<dbReference type="PROSITE" id="PS00107">
    <property type="entry name" value="PROTEIN_KINASE_ATP"/>
    <property type="match status" value="1"/>
</dbReference>
<dbReference type="InterPro" id="IPR050629">
    <property type="entry name" value="STE20/SPS1-PAK"/>
</dbReference>
<dbReference type="EC" id="2.7.11.1" evidence="2"/>
<evidence type="ECO:0000256" key="9">
    <source>
        <dbReference type="ARBA" id="ARBA00048679"/>
    </source>
</evidence>
<dbReference type="PROSITE" id="PS00108">
    <property type="entry name" value="PROTEIN_KINASE_ST"/>
    <property type="match status" value="1"/>
</dbReference>